<feature type="region of interest" description="Disordered" evidence="1">
    <location>
        <begin position="1"/>
        <end position="124"/>
    </location>
</feature>
<organism evidence="4 5">
    <name type="scientific">Dorcoceras hygrometricum</name>
    <dbReference type="NCBI Taxonomy" id="472368"/>
    <lineage>
        <taxon>Eukaryota</taxon>
        <taxon>Viridiplantae</taxon>
        <taxon>Streptophyta</taxon>
        <taxon>Embryophyta</taxon>
        <taxon>Tracheophyta</taxon>
        <taxon>Spermatophyta</taxon>
        <taxon>Magnoliopsida</taxon>
        <taxon>eudicotyledons</taxon>
        <taxon>Gunneridae</taxon>
        <taxon>Pentapetalae</taxon>
        <taxon>asterids</taxon>
        <taxon>lamiids</taxon>
        <taxon>Lamiales</taxon>
        <taxon>Gesneriaceae</taxon>
        <taxon>Didymocarpoideae</taxon>
        <taxon>Trichosporeae</taxon>
        <taxon>Loxocarpinae</taxon>
        <taxon>Dorcoceras</taxon>
    </lineage>
</organism>
<dbReference type="Pfam" id="PF23403">
    <property type="entry name" value="LTI65_LTI78_N"/>
    <property type="match status" value="1"/>
</dbReference>
<reference evidence="4 5" key="1">
    <citation type="journal article" date="2015" name="Proc. Natl. Acad. Sci. U.S.A.">
        <title>The resurrection genome of Boea hygrometrica: A blueprint for survival of dehydration.</title>
        <authorList>
            <person name="Xiao L."/>
            <person name="Yang G."/>
            <person name="Zhang L."/>
            <person name="Yang X."/>
            <person name="Zhao S."/>
            <person name="Ji Z."/>
            <person name="Zhou Q."/>
            <person name="Hu M."/>
            <person name="Wang Y."/>
            <person name="Chen M."/>
            <person name="Xu Y."/>
            <person name="Jin H."/>
            <person name="Xiao X."/>
            <person name="Hu G."/>
            <person name="Bao F."/>
            <person name="Hu Y."/>
            <person name="Wan P."/>
            <person name="Li L."/>
            <person name="Deng X."/>
            <person name="Kuang T."/>
            <person name="Xiang C."/>
            <person name="Zhu J.K."/>
            <person name="Oliver M.J."/>
            <person name="He Y."/>
        </authorList>
    </citation>
    <scope>NUCLEOTIDE SEQUENCE [LARGE SCALE GENOMIC DNA]</scope>
    <source>
        <strain evidence="5">cv. XS01</strain>
    </source>
</reference>
<dbReference type="PANTHER" id="PTHR33836">
    <property type="entry name" value="LOW-TEMPERATURE-INDUCED 65 KDA PROTEIN-RELATED"/>
    <property type="match status" value="1"/>
</dbReference>
<name>A0A2Z7BK73_9LAMI</name>
<feature type="compositionally biased region" description="Basic residues" evidence="1">
    <location>
        <begin position="58"/>
        <end position="82"/>
    </location>
</feature>
<dbReference type="InterPro" id="IPR056605">
    <property type="entry name" value="LTI65_LTI78_N"/>
</dbReference>
<keyword evidence="5" id="KW-1185">Reference proteome</keyword>
<evidence type="ECO:0000259" key="3">
    <source>
        <dbReference type="Pfam" id="PF23403"/>
    </source>
</evidence>
<evidence type="ECO:0000313" key="5">
    <source>
        <dbReference type="Proteomes" id="UP000250235"/>
    </source>
</evidence>
<dbReference type="AlphaFoldDB" id="A0A2Z7BK73"/>
<protein>
    <submittedName>
        <fullName evidence="4">Uncharacterized protein</fullName>
    </submittedName>
</protein>
<dbReference type="GO" id="GO:0009737">
    <property type="term" value="P:response to abscisic acid"/>
    <property type="evidence" value="ECO:0007669"/>
    <property type="project" value="InterPro"/>
</dbReference>
<dbReference type="InterPro" id="IPR057059">
    <property type="entry name" value="LTI65/LTI78_PGEED"/>
</dbReference>
<evidence type="ECO:0000259" key="2">
    <source>
        <dbReference type="Pfam" id="PF23399"/>
    </source>
</evidence>
<accession>A0A2Z7BK73</accession>
<sequence length="399" mass="43621">MAQLERTERSVDSPKTPRAQTSPTFEQLLRAEDAQWSSHTSPLYGTNHDQEEHTSPTHNKKSVLTKVKERAKKLRHSLSGRKRQGDDEHDGRNSPSAWGNTLDDEDDDANKQDDDPEFLGAPMYESELAPASYIENARQHPRAVPVLSEKHMLPTTGKQEAADQEIGKPFGPSKTISETVSDKFSPAYAAVSDATHTIASKIAGLTVTSPESQETSRSASTIHGGAHNTPMDATCISVGPHANFYDATNLSETSGNLSKSGGSPQKWDKGVSMKEYFLNKLEPGEDEKALSKAITEAISPRKSSNRDAGVVDKVKGAVTSFFWNEEQSNSMTEAGSSTSVRPVSSDIRPYAQQNRISTNIHPSKISKSSSANYSRHIPISTNTHEEYAEENLGRILQTN</sequence>
<feature type="compositionally biased region" description="Polar residues" evidence="1">
    <location>
        <begin position="35"/>
        <end position="44"/>
    </location>
</feature>
<dbReference type="OrthoDB" id="670168at2759"/>
<dbReference type="Proteomes" id="UP000250235">
    <property type="component" value="Unassembled WGS sequence"/>
</dbReference>
<feature type="domain" description="LTI65/LTI78 PGEED repeat" evidence="2">
    <location>
        <begin position="268"/>
        <end position="298"/>
    </location>
</feature>
<feature type="compositionally biased region" description="Basic and acidic residues" evidence="1">
    <location>
        <begin position="83"/>
        <end position="92"/>
    </location>
</feature>
<dbReference type="PANTHER" id="PTHR33836:SF7">
    <property type="entry name" value="LOW-TEMPERATURE-INDUCED PROTEIN"/>
    <property type="match status" value="1"/>
</dbReference>
<evidence type="ECO:0000313" key="4">
    <source>
        <dbReference type="EMBL" id="KZV34505.1"/>
    </source>
</evidence>
<proteinExistence type="predicted"/>
<evidence type="ECO:0000256" key="1">
    <source>
        <dbReference type="SAM" id="MobiDB-lite"/>
    </source>
</evidence>
<dbReference type="EMBL" id="KV005047">
    <property type="protein sequence ID" value="KZV34505.1"/>
    <property type="molecule type" value="Genomic_DNA"/>
</dbReference>
<feature type="compositionally biased region" description="Polar residues" evidence="1">
    <location>
        <begin position="208"/>
        <end position="221"/>
    </location>
</feature>
<gene>
    <name evidence="4" type="ORF">F511_14705</name>
</gene>
<feature type="region of interest" description="Disordered" evidence="1">
    <location>
        <begin position="208"/>
        <end position="227"/>
    </location>
</feature>
<feature type="compositionally biased region" description="Basic and acidic residues" evidence="1">
    <location>
        <begin position="1"/>
        <end position="12"/>
    </location>
</feature>
<feature type="domain" description="LTI65/LTI78 N-terminal" evidence="3">
    <location>
        <begin position="58"/>
        <end position="127"/>
    </location>
</feature>
<dbReference type="Pfam" id="PF23399">
    <property type="entry name" value="LTI65_PGEED"/>
    <property type="match status" value="1"/>
</dbReference>
<dbReference type="InterPro" id="IPR037491">
    <property type="entry name" value="LTI78/LTI65"/>
</dbReference>